<dbReference type="GO" id="GO:0051301">
    <property type="term" value="P:cell division"/>
    <property type="evidence" value="ECO:0007669"/>
    <property type="project" value="UniProtKB-KW"/>
</dbReference>
<feature type="region of interest" description="Disordered" evidence="1">
    <location>
        <begin position="93"/>
        <end position="287"/>
    </location>
</feature>
<sequence>MQKCPNCGFEPVEGYATCPKCGFSLQLNDQNNEDKNDTIEWSELAELPIESVQKMFKENEDKLKEADEKTTVEEPIEMNPILAQYIREHKEGFVASDNDKNEMEVDEEKFDSTKKPDTDSPVEVEASEISTAESKLPTEEKDSSESEVTTESETLETAESEAVESEEKFSTTTEKEAITETPTESEEPVEVEPAKGEESEQTVEPEVTAEPEVLETPEPEMLKSEEELSTTTEEVEIAAATETPAESEEPVEDIKSEKTAEPETLTDTDGNLSVKDSDASTKTPKKSRKKRYITLAALAVLGIGGGYYYHHEKEVEAQRIATVKKENKALDSIAADIASYYTNKDQTFLVADKVNQDPSSISEELAQYKDNKRYDELKREYDSLTDKQKAEQAVNQLFANAVINGEKLAEKPLLKVAEPVNTTVNTDDQAFNNLLNQAIDLAKDQYSKVEAAKKAADSLLKDGKVIDSVSRDQYNAANNAVKAVANQALVQSQKDELTKVDQMLKDKEKKAADEKAAAEKAAAEKAAKEKAAQEAQKKADTDTSQAGDTSSDAYAWAPGVKEKVIQTCISRGYIVEGGYSLEPVKIENGEGYYNLYATSNRASLTKGYSNSDLPMYLVTINCKTGWFKGNGPN</sequence>
<keyword evidence="4" id="KW-0131">Cell cycle</keyword>
<feature type="compositionally biased region" description="Basic and acidic residues" evidence="1">
    <location>
        <begin position="165"/>
        <end position="178"/>
    </location>
</feature>
<feature type="compositionally biased region" description="Basic and acidic residues" evidence="1">
    <location>
        <begin position="252"/>
        <end position="261"/>
    </location>
</feature>
<feature type="domain" description="MapZ extracellular C-terminal" evidence="3">
    <location>
        <begin position="540"/>
        <end position="630"/>
    </location>
</feature>
<feature type="compositionally biased region" description="Acidic residues" evidence="1">
    <location>
        <begin position="148"/>
        <end position="164"/>
    </location>
</feature>
<dbReference type="EMBL" id="JARQAI010000009">
    <property type="protein sequence ID" value="MDT2737034.1"/>
    <property type="molecule type" value="Genomic_DNA"/>
</dbReference>
<accession>A0AAE4I060</accession>
<gene>
    <name evidence="4" type="ORF">P7H00_07830</name>
</gene>
<feature type="domain" description="MapZ extracellular" evidence="2">
    <location>
        <begin position="314"/>
        <end position="440"/>
    </location>
</feature>
<comment type="caution">
    <text evidence="4">The sequence shown here is derived from an EMBL/GenBank/DDBJ whole genome shotgun (WGS) entry which is preliminary data.</text>
</comment>
<evidence type="ECO:0000259" key="2">
    <source>
        <dbReference type="Pfam" id="PF18041"/>
    </source>
</evidence>
<proteinExistence type="predicted"/>
<reference evidence="4" key="1">
    <citation type="submission" date="2023-03" db="EMBL/GenBank/DDBJ databases">
        <authorList>
            <person name="Shen W."/>
            <person name="Cai J."/>
        </authorList>
    </citation>
    <scope>NUCLEOTIDE SEQUENCE</scope>
    <source>
        <strain evidence="4">P69-2</strain>
    </source>
</reference>
<dbReference type="InterPro" id="IPR040532">
    <property type="entry name" value="MapZ_C2"/>
</dbReference>
<dbReference type="RefSeq" id="WP_311797006.1">
    <property type="nucleotide sequence ID" value="NZ_JARQAI010000009.1"/>
</dbReference>
<keyword evidence="4" id="KW-0132">Cell division</keyword>
<organism evidence="4 5">
    <name type="scientific">Enterococcus pseudoavium</name>
    <dbReference type="NCBI Taxonomy" id="44007"/>
    <lineage>
        <taxon>Bacteria</taxon>
        <taxon>Bacillati</taxon>
        <taxon>Bacillota</taxon>
        <taxon>Bacilli</taxon>
        <taxon>Lactobacillales</taxon>
        <taxon>Enterococcaceae</taxon>
        <taxon>Enterococcus</taxon>
    </lineage>
</organism>
<dbReference type="AlphaFoldDB" id="A0AAE4I060"/>
<evidence type="ECO:0000313" key="5">
    <source>
        <dbReference type="Proteomes" id="UP001180842"/>
    </source>
</evidence>
<name>A0AAE4I060_9ENTE</name>
<protein>
    <submittedName>
        <fullName evidence="4">Cell division site-positioning protein MapZ family protein</fullName>
    </submittedName>
</protein>
<feature type="region of interest" description="Disordered" evidence="1">
    <location>
        <begin position="511"/>
        <end position="552"/>
    </location>
</feature>
<evidence type="ECO:0000313" key="4">
    <source>
        <dbReference type="EMBL" id="MDT2737034.1"/>
    </source>
</evidence>
<dbReference type="Pfam" id="PF18708">
    <property type="entry name" value="MapZ_C2"/>
    <property type="match status" value="1"/>
</dbReference>
<feature type="compositionally biased region" description="Acidic residues" evidence="1">
    <location>
        <begin position="199"/>
        <end position="218"/>
    </location>
</feature>
<dbReference type="Pfam" id="PF18041">
    <property type="entry name" value="MapZ_EC1"/>
    <property type="match status" value="1"/>
</dbReference>
<dbReference type="InterPro" id="IPR041295">
    <property type="entry name" value="MapZ_EC1"/>
</dbReference>
<feature type="compositionally biased region" description="Basic and acidic residues" evidence="1">
    <location>
        <begin position="93"/>
        <end position="103"/>
    </location>
</feature>
<feature type="compositionally biased region" description="Basic and acidic residues" evidence="1">
    <location>
        <begin position="511"/>
        <end position="541"/>
    </location>
</feature>
<feature type="compositionally biased region" description="Polar residues" evidence="1">
    <location>
        <begin position="542"/>
        <end position="552"/>
    </location>
</feature>
<feature type="compositionally biased region" description="Low complexity" evidence="1">
    <location>
        <begin position="229"/>
        <end position="244"/>
    </location>
</feature>
<evidence type="ECO:0000256" key="1">
    <source>
        <dbReference type="SAM" id="MobiDB-lite"/>
    </source>
</evidence>
<dbReference type="Proteomes" id="UP001180842">
    <property type="component" value="Unassembled WGS sequence"/>
</dbReference>
<evidence type="ECO:0000259" key="3">
    <source>
        <dbReference type="Pfam" id="PF18708"/>
    </source>
</evidence>